<dbReference type="Gene3D" id="3.10.350.10">
    <property type="entry name" value="LysM domain"/>
    <property type="match status" value="1"/>
</dbReference>
<proteinExistence type="predicted"/>
<gene>
    <name evidence="3" type="ORF">GCM10009784_00110</name>
</gene>
<reference evidence="3 4" key="1">
    <citation type="journal article" date="2019" name="Int. J. Syst. Evol. Microbiol.">
        <title>The Global Catalogue of Microorganisms (GCM) 10K type strain sequencing project: providing services to taxonomists for standard genome sequencing and annotation.</title>
        <authorList>
            <consortium name="The Broad Institute Genomics Platform"/>
            <consortium name="The Broad Institute Genome Sequencing Center for Infectious Disease"/>
            <person name="Wu L."/>
            <person name="Ma J."/>
        </authorList>
    </citation>
    <scope>NUCLEOTIDE SEQUENCE [LARGE SCALE GENOMIC DNA]</scope>
    <source>
        <strain evidence="3 4">JCM 14917</strain>
    </source>
</reference>
<keyword evidence="2" id="KW-0812">Transmembrane</keyword>
<name>A0ABN3AL69_9MICC</name>
<feature type="transmembrane region" description="Helical" evidence="2">
    <location>
        <begin position="47"/>
        <end position="70"/>
    </location>
</feature>
<dbReference type="CDD" id="cd00118">
    <property type="entry name" value="LysM"/>
    <property type="match status" value="1"/>
</dbReference>
<keyword evidence="2" id="KW-0472">Membrane</keyword>
<organism evidence="3 4">
    <name type="scientific">Arthrobacter parietis</name>
    <dbReference type="NCBI Taxonomy" id="271434"/>
    <lineage>
        <taxon>Bacteria</taxon>
        <taxon>Bacillati</taxon>
        <taxon>Actinomycetota</taxon>
        <taxon>Actinomycetes</taxon>
        <taxon>Micrococcales</taxon>
        <taxon>Micrococcaceae</taxon>
        <taxon>Arthrobacter</taxon>
    </lineage>
</organism>
<evidence type="ECO:0000256" key="1">
    <source>
        <dbReference type="SAM" id="MobiDB-lite"/>
    </source>
</evidence>
<feature type="region of interest" description="Disordered" evidence="1">
    <location>
        <begin position="159"/>
        <end position="190"/>
    </location>
</feature>
<sequence>MKSTWMETGSVLAILLLGSALAFGGKTLAEAQALSTTGSGLSTVVGAGVAILGALVLAWWSLSFCFAILAELLRRQGRPQAAQRIGSLAPIFMRRAACLALGVNLITVPCAHAGTAVAPLSSAAVQASAGQVNGGEEISNLNPQWVPVEAPQVLKPSWQPSAQPTAGGLLVKDPRDSGSAPGAGPEEMVVQPGDSLWSLTARHLGPAASDAKVAEIWPHWYAANRDVIGDNPELLLPGQILHPPMGASPASK</sequence>
<evidence type="ECO:0000313" key="4">
    <source>
        <dbReference type="Proteomes" id="UP001500974"/>
    </source>
</evidence>
<dbReference type="InterPro" id="IPR036779">
    <property type="entry name" value="LysM_dom_sf"/>
</dbReference>
<dbReference type="InterPro" id="IPR018392">
    <property type="entry name" value="LysM"/>
</dbReference>
<protein>
    <recommendedName>
        <fullName evidence="5">LysM domain-containing protein</fullName>
    </recommendedName>
</protein>
<dbReference type="EMBL" id="BAAAON010000001">
    <property type="protein sequence ID" value="GAA2171861.1"/>
    <property type="molecule type" value="Genomic_DNA"/>
</dbReference>
<comment type="caution">
    <text evidence="3">The sequence shown here is derived from an EMBL/GenBank/DDBJ whole genome shotgun (WGS) entry which is preliminary data.</text>
</comment>
<evidence type="ECO:0000256" key="2">
    <source>
        <dbReference type="SAM" id="Phobius"/>
    </source>
</evidence>
<keyword evidence="2" id="KW-1133">Transmembrane helix</keyword>
<keyword evidence="4" id="KW-1185">Reference proteome</keyword>
<dbReference type="Proteomes" id="UP001500974">
    <property type="component" value="Unassembled WGS sequence"/>
</dbReference>
<evidence type="ECO:0008006" key="5">
    <source>
        <dbReference type="Google" id="ProtNLM"/>
    </source>
</evidence>
<evidence type="ECO:0000313" key="3">
    <source>
        <dbReference type="EMBL" id="GAA2171861.1"/>
    </source>
</evidence>
<accession>A0ABN3AL69</accession>